<proteinExistence type="inferred from homology"/>
<dbReference type="Gene3D" id="3.90.550.10">
    <property type="entry name" value="Spore Coat Polysaccharide Biosynthesis Protein SpsA, Chain A"/>
    <property type="match status" value="1"/>
</dbReference>
<keyword evidence="2" id="KW-0328">Glycosyltransferase</keyword>
<dbReference type="AlphaFoldDB" id="A0A1F5H2Z2"/>
<evidence type="ECO:0000256" key="2">
    <source>
        <dbReference type="ARBA" id="ARBA00022676"/>
    </source>
</evidence>
<sequence length="237" mass="26975">MKLSIVMPVYNEGEVIDKTTRSVESSVKIPHELLIIYDMDEDTTVPQVLKLQKKFPNVKLVKNIYGRGALNALKTGLKKARGEAVCVMMADLTDDPKVLNKMVEKFDQGYDLAAASRYMKGGRQIGGPLVKQIMSRVAGISLHYLVGLPTYDATNSFRLYSRKFLDKTKIESNGGFELALELTVKAHFGGYKVTEVPTIWTYLAKESRFYMRKWIPKYLKWYFWAIGKKLTGYPKVI</sequence>
<dbReference type="SUPFAM" id="SSF53448">
    <property type="entry name" value="Nucleotide-diphospho-sugar transferases"/>
    <property type="match status" value="1"/>
</dbReference>
<dbReference type="InterPro" id="IPR029044">
    <property type="entry name" value="Nucleotide-diphossugar_trans"/>
</dbReference>
<evidence type="ECO:0000313" key="6">
    <source>
        <dbReference type="Proteomes" id="UP000177039"/>
    </source>
</evidence>
<reference evidence="5 6" key="1">
    <citation type="journal article" date="2016" name="Nat. Commun.">
        <title>Thousands of microbial genomes shed light on interconnected biogeochemical processes in an aquifer system.</title>
        <authorList>
            <person name="Anantharaman K."/>
            <person name="Brown C.T."/>
            <person name="Hug L.A."/>
            <person name="Sharon I."/>
            <person name="Castelle C.J."/>
            <person name="Probst A.J."/>
            <person name="Thomas B.C."/>
            <person name="Singh A."/>
            <person name="Wilkins M.J."/>
            <person name="Karaoz U."/>
            <person name="Brodie E.L."/>
            <person name="Williams K.H."/>
            <person name="Hubbard S.S."/>
            <person name="Banfield J.F."/>
        </authorList>
    </citation>
    <scope>NUCLEOTIDE SEQUENCE [LARGE SCALE GENOMIC DNA]</scope>
</reference>
<dbReference type="Pfam" id="PF00535">
    <property type="entry name" value="Glycos_transf_2"/>
    <property type="match status" value="1"/>
</dbReference>
<name>A0A1F5H2Z2_9BACT</name>
<evidence type="ECO:0000259" key="4">
    <source>
        <dbReference type="Pfam" id="PF00535"/>
    </source>
</evidence>
<keyword evidence="3 5" id="KW-0808">Transferase</keyword>
<dbReference type="PANTHER" id="PTHR43398">
    <property type="entry name" value="DOLICHOL-PHOSPHATE MANNOSYLTRANSFERASE SUBUNIT 1"/>
    <property type="match status" value="1"/>
</dbReference>
<dbReference type="CDD" id="cd04179">
    <property type="entry name" value="DPM_DPG-synthase_like"/>
    <property type="match status" value="1"/>
</dbReference>
<accession>A0A1F5H2Z2</accession>
<dbReference type="InterPro" id="IPR039528">
    <property type="entry name" value="DPM1-like"/>
</dbReference>
<evidence type="ECO:0000256" key="1">
    <source>
        <dbReference type="ARBA" id="ARBA00006739"/>
    </source>
</evidence>
<dbReference type="GO" id="GO:0004582">
    <property type="term" value="F:dolichyl-phosphate beta-D-mannosyltransferase activity"/>
    <property type="evidence" value="ECO:0007669"/>
    <property type="project" value="InterPro"/>
</dbReference>
<evidence type="ECO:0000256" key="3">
    <source>
        <dbReference type="ARBA" id="ARBA00022679"/>
    </source>
</evidence>
<comment type="caution">
    <text evidence="5">The sequence shown here is derived from an EMBL/GenBank/DDBJ whole genome shotgun (WGS) entry which is preliminary data.</text>
</comment>
<feature type="domain" description="Glycosyltransferase 2-like" evidence="4">
    <location>
        <begin position="4"/>
        <end position="167"/>
    </location>
</feature>
<evidence type="ECO:0000313" key="5">
    <source>
        <dbReference type="EMBL" id="OGD98471.1"/>
    </source>
</evidence>
<protein>
    <submittedName>
        <fullName evidence="5">Glycosyl transferase family 2</fullName>
    </submittedName>
</protein>
<organism evidence="5 6">
    <name type="scientific">Candidatus Curtissbacteria bacterium RIFCSPLOWO2_01_FULL_42_50</name>
    <dbReference type="NCBI Taxonomy" id="1797730"/>
    <lineage>
        <taxon>Bacteria</taxon>
        <taxon>Candidatus Curtissiibacteriota</taxon>
    </lineage>
</organism>
<dbReference type="InterPro" id="IPR001173">
    <property type="entry name" value="Glyco_trans_2-like"/>
</dbReference>
<gene>
    <name evidence="5" type="ORF">A3B54_04370</name>
</gene>
<dbReference type="EMBL" id="MFBT01000036">
    <property type="protein sequence ID" value="OGD98471.1"/>
    <property type="molecule type" value="Genomic_DNA"/>
</dbReference>
<dbReference type="PANTHER" id="PTHR43398:SF1">
    <property type="entry name" value="DOLICHOL-PHOSPHATE MANNOSYLTRANSFERASE SUBUNIT 1"/>
    <property type="match status" value="1"/>
</dbReference>
<dbReference type="Proteomes" id="UP000177039">
    <property type="component" value="Unassembled WGS sequence"/>
</dbReference>
<comment type="similarity">
    <text evidence="1">Belongs to the glycosyltransferase 2 family.</text>
</comment>